<sequence length="317" mass="34289">MRVPSALPDGPGPLPHRRARPARGRARTVQRVSLRRKGGVVSSPVLQIRDLRVAFPGPRRSLRGGRTIVQAVAGVDLEVRARETLALVGESGSGKSTVARCVLGLVRPQAGTISYEGRTLGPVDKRPAELQRAIQMVFQDPGSSLNPRMTVSAIIREAWKVHPAVAPKGDRRQALLNVLADVGLDAGVADRRPSALSGGQRQRVSIARALALRPRLLVCDEAVSALDVSVQSQILRLLVDLQRSHDLSILFITHDLAVVRQIADRVAVMKRGELVECTTAGQLFTAPAHPYTRGLLSAAHDLEGTRAGFEYTQEQTR</sequence>
<gene>
    <name evidence="7" type="ORF">E1212_02340</name>
</gene>
<evidence type="ECO:0000313" key="8">
    <source>
        <dbReference type="Proteomes" id="UP000295621"/>
    </source>
</evidence>
<proteinExistence type="inferred from homology"/>
<keyword evidence="3" id="KW-0547">Nucleotide-binding</keyword>
<dbReference type="Pfam" id="PF00005">
    <property type="entry name" value="ABC_tran"/>
    <property type="match status" value="1"/>
</dbReference>
<evidence type="ECO:0000256" key="3">
    <source>
        <dbReference type="ARBA" id="ARBA00022741"/>
    </source>
</evidence>
<protein>
    <submittedName>
        <fullName evidence="7">ABC transporter ATP-binding protein</fullName>
    </submittedName>
</protein>
<dbReference type="GO" id="GO:0016887">
    <property type="term" value="F:ATP hydrolysis activity"/>
    <property type="evidence" value="ECO:0007669"/>
    <property type="project" value="InterPro"/>
</dbReference>
<dbReference type="SUPFAM" id="SSF52540">
    <property type="entry name" value="P-loop containing nucleoside triphosphate hydrolases"/>
    <property type="match status" value="1"/>
</dbReference>
<dbReference type="PANTHER" id="PTHR43776:SF7">
    <property type="entry name" value="D,D-DIPEPTIDE TRANSPORT ATP-BINDING PROTEIN DDPF-RELATED"/>
    <property type="match status" value="1"/>
</dbReference>
<dbReference type="PROSITE" id="PS00211">
    <property type="entry name" value="ABC_TRANSPORTER_1"/>
    <property type="match status" value="1"/>
</dbReference>
<evidence type="ECO:0000256" key="2">
    <source>
        <dbReference type="ARBA" id="ARBA00022448"/>
    </source>
</evidence>
<dbReference type="Pfam" id="PF08352">
    <property type="entry name" value="oligo_HPY"/>
    <property type="match status" value="1"/>
</dbReference>
<dbReference type="PROSITE" id="PS50893">
    <property type="entry name" value="ABC_TRANSPORTER_2"/>
    <property type="match status" value="1"/>
</dbReference>
<evidence type="ECO:0000313" key="7">
    <source>
        <dbReference type="EMBL" id="TDC54604.1"/>
    </source>
</evidence>
<keyword evidence="4 7" id="KW-0067">ATP-binding</keyword>
<dbReference type="Proteomes" id="UP000295621">
    <property type="component" value="Unassembled WGS sequence"/>
</dbReference>
<feature type="region of interest" description="Disordered" evidence="5">
    <location>
        <begin position="1"/>
        <end position="27"/>
    </location>
</feature>
<comment type="similarity">
    <text evidence="1">Belongs to the ABC transporter superfamily.</text>
</comment>
<dbReference type="EMBL" id="SMKL01000003">
    <property type="protein sequence ID" value="TDC54604.1"/>
    <property type="molecule type" value="Genomic_DNA"/>
</dbReference>
<dbReference type="PANTHER" id="PTHR43776">
    <property type="entry name" value="TRANSPORT ATP-BINDING PROTEIN"/>
    <property type="match status" value="1"/>
</dbReference>
<dbReference type="GO" id="GO:0005524">
    <property type="term" value="F:ATP binding"/>
    <property type="evidence" value="ECO:0007669"/>
    <property type="project" value="UniProtKB-KW"/>
</dbReference>
<evidence type="ECO:0000256" key="5">
    <source>
        <dbReference type="SAM" id="MobiDB-lite"/>
    </source>
</evidence>
<evidence type="ECO:0000256" key="1">
    <source>
        <dbReference type="ARBA" id="ARBA00005417"/>
    </source>
</evidence>
<accession>A0A4R4RXU6</accession>
<dbReference type="Gene3D" id="3.40.50.300">
    <property type="entry name" value="P-loop containing nucleotide triphosphate hydrolases"/>
    <property type="match status" value="1"/>
</dbReference>
<dbReference type="InterPro" id="IPR027417">
    <property type="entry name" value="P-loop_NTPase"/>
</dbReference>
<keyword evidence="8" id="KW-1185">Reference proteome</keyword>
<dbReference type="GO" id="GO:0055085">
    <property type="term" value="P:transmembrane transport"/>
    <property type="evidence" value="ECO:0007669"/>
    <property type="project" value="UniProtKB-ARBA"/>
</dbReference>
<dbReference type="AlphaFoldDB" id="A0A4R4RXU6"/>
<reference evidence="7 8" key="1">
    <citation type="submission" date="2019-02" db="EMBL/GenBank/DDBJ databases">
        <title>Draft genome sequences of novel Actinobacteria.</title>
        <authorList>
            <person name="Sahin N."/>
            <person name="Ay H."/>
            <person name="Saygin H."/>
        </authorList>
    </citation>
    <scope>NUCLEOTIDE SEQUENCE [LARGE SCALE GENOMIC DNA]</scope>
    <source>
        <strain evidence="7 8">KC603</strain>
    </source>
</reference>
<dbReference type="GO" id="GO:0015833">
    <property type="term" value="P:peptide transport"/>
    <property type="evidence" value="ECO:0007669"/>
    <property type="project" value="InterPro"/>
</dbReference>
<dbReference type="OrthoDB" id="8481147at2"/>
<feature type="domain" description="ABC transporter" evidence="6">
    <location>
        <begin position="46"/>
        <end position="296"/>
    </location>
</feature>
<dbReference type="InterPro" id="IPR013563">
    <property type="entry name" value="Oligopep_ABC_C"/>
</dbReference>
<organism evidence="7 8">
    <name type="scientific">Jiangella ureilytica</name>
    <dbReference type="NCBI Taxonomy" id="2530374"/>
    <lineage>
        <taxon>Bacteria</taxon>
        <taxon>Bacillati</taxon>
        <taxon>Actinomycetota</taxon>
        <taxon>Actinomycetes</taxon>
        <taxon>Jiangellales</taxon>
        <taxon>Jiangellaceae</taxon>
        <taxon>Jiangella</taxon>
    </lineage>
</organism>
<evidence type="ECO:0000256" key="4">
    <source>
        <dbReference type="ARBA" id="ARBA00022840"/>
    </source>
</evidence>
<dbReference type="CDD" id="cd03257">
    <property type="entry name" value="ABC_NikE_OppD_transporters"/>
    <property type="match status" value="1"/>
</dbReference>
<evidence type="ECO:0000259" key="6">
    <source>
        <dbReference type="PROSITE" id="PS50893"/>
    </source>
</evidence>
<comment type="caution">
    <text evidence="7">The sequence shown here is derived from an EMBL/GenBank/DDBJ whole genome shotgun (WGS) entry which is preliminary data.</text>
</comment>
<dbReference type="SMART" id="SM00382">
    <property type="entry name" value="AAA"/>
    <property type="match status" value="1"/>
</dbReference>
<name>A0A4R4RXU6_9ACTN</name>
<dbReference type="InterPro" id="IPR050319">
    <property type="entry name" value="ABC_transp_ATP-bind"/>
</dbReference>
<dbReference type="InterPro" id="IPR003439">
    <property type="entry name" value="ABC_transporter-like_ATP-bd"/>
</dbReference>
<keyword evidence="2" id="KW-0813">Transport</keyword>
<dbReference type="InterPro" id="IPR017871">
    <property type="entry name" value="ABC_transporter-like_CS"/>
</dbReference>
<dbReference type="InterPro" id="IPR003593">
    <property type="entry name" value="AAA+_ATPase"/>
</dbReference>
<feature type="compositionally biased region" description="Basic residues" evidence="5">
    <location>
        <begin position="15"/>
        <end position="27"/>
    </location>
</feature>